<comment type="caution">
    <text evidence="1">The sequence shown here is derived from an EMBL/GenBank/DDBJ whole genome shotgun (WGS) entry which is preliminary data.</text>
</comment>
<protein>
    <submittedName>
        <fullName evidence="1">Uncharacterized protein</fullName>
    </submittedName>
</protein>
<dbReference type="AlphaFoldDB" id="A0A392SFA3"/>
<accession>A0A392SFA3</accession>
<evidence type="ECO:0000313" key="2">
    <source>
        <dbReference type="Proteomes" id="UP000265520"/>
    </source>
</evidence>
<keyword evidence="2" id="KW-1185">Reference proteome</keyword>
<sequence length="72" mass="7405">MGSFQRPDYVELVLWDLAYAVVADADAEAVADAEVVAGLTGFLMVSTVADAVVADVEAVVGLTGFLMVSADP</sequence>
<evidence type="ECO:0000313" key="1">
    <source>
        <dbReference type="EMBL" id="MCI46595.1"/>
    </source>
</evidence>
<feature type="non-terminal residue" evidence="1">
    <location>
        <position position="72"/>
    </location>
</feature>
<dbReference type="EMBL" id="LXQA010359796">
    <property type="protein sequence ID" value="MCI46595.1"/>
    <property type="molecule type" value="Genomic_DNA"/>
</dbReference>
<proteinExistence type="predicted"/>
<reference evidence="1 2" key="1">
    <citation type="journal article" date="2018" name="Front. Plant Sci.">
        <title>Red Clover (Trifolium pratense) and Zigzag Clover (T. medium) - A Picture of Genomic Similarities and Differences.</title>
        <authorList>
            <person name="Dluhosova J."/>
            <person name="Istvanek J."/>
            <person name="Nedelnik J."/>
            <person name="Repkova J."/>
        </authorList>
    </citation>
    <scope>NUCLEOTIDE SEQUENCE [LARGE SCALE GENOMIC DNA]</scope>
    <source>
        <strain evidence="2">cv. 10/8</strain>
        <tissue evidence="1">Leaf</tissue>
    </source>
</reference>
<dbReference type="Proteomes" id="UP000265520">
    <property type="component" value="Unassembled WGS sequence"/>
</dbReference>
<name>A0A392SFA3_9FABA</name>
<organism evidence="1 2">
    <name type="scientific">Trifolium medium</name>
    <dbReference type="NCBI Taxonomy" id="97028"/>
    <lineage>
        <taxon>Eukaryota</taxon>
        <taxon>Viridiplantae</taxon>
        <taxon>Streptophyta</taxon>
        <taxon>Embryophyta</taxon>
        <taxon>Tracheophyta</taxon>
        <taxon>Spermatophyta</taxon>
        <taxon>Magnoliopsida</taxon>
        <taxon>eudicotyledons</taxon>
        <taxon>Gunneridae</taxon>
        <taxon>Pentapetalae</taxon>
        <taxon>rosids</taxon>
        <taxon>fabids</taxon>
        <taxon>Fabales</taxon>
        <taxon>Fabaceae</taxon>
        <taxon>Papilionoideae</taxon>
        <taxon>50 kb inversion clade</taxon>
        <taxon>NPAAA clade</taxon>
        <taxon>Hologalegina</taxon>
        <taxon>IRL clade</taxon>
        <taxon>Trifolieae</taxon>
        <taxon>Trifolium</taxon>
    </lineage>
</organism>